<organism evidence="2 3">
    <name type="scientific">Phaeosphaeria nodorum (strain SN15 / ATCC MYA-4574 / FGSC 10173)</name>
    <name type="common">Glume blotch fungus</name>
    <name type="synonym">Parastagonospora nodorum</name>
    <dbReference type="NCBI Taxonomy" id="321614"/>
    <lineage>
        <taxon>Eukaryota</taxon>
        <taxon>Fungi</taxon>
        <taxon>Dikarya</taxon>
        <taxon>Ascomycota</taxon>
        <taxon>Pezizomycotina</taxon>
        <taxon>Dothideomycetes</taxon>
        <taxon>Pleosporomycetidae</taxon>
        <taxon>Pleosporales</taxon>
        <taxon>Pleosporineae</taxon>
        <taxon>Phaeosphaeriaceae</taxon>
        <taxon>Parastagonospora</taxon>
    </lineage>
</organism>
<keyword evidence="1" id="KW-0472">Membrane</keyword>
<reference evidence="3" key="1">
    <citation type="journal article" date="2007" name="Plant Cell">
        <title>Dothideomycete-plant interactions illuminated by genome sequencing and EST analysis of the wheat pathogen Stagonospora nodorum.</title>
        <authorList>
            <person name="Hane J.K."/>
            <person name="Lowe R.G."/>
            <person name="Solomon P.S."/>
            <person name="Tan K.C."/>
            <person name="Schoch C.L."/>
            <person name="Spatafora J.W."/>
            <person name="Crous P.W."/>
            <person name="Kodira C."/>
            <person name="Birren B.W."/>
            <person name="Galagan J.E."/>
            <person name="Torriani S.F."/>
            <person name="McDonald B.A."/>
            <person name="Oliver R.P."/>
        </authorList>
    </citation>
    <scope>NUCLEOTIDE SEQUENCE [LARGE SCALE GENOMIC DNA]</scope>
    <source>
        <strain evidence="3">SN15 / ATCC MYA-4574 / FGSC 10173</strain>
    </source>
</reference>
<dbReference type="AlphaFoldDB" id="Q0UCJ8"/>
<dbReference type="GeneID" id="5977693"/>
<accession>Q0UCJ8</accession>
<name>Q0UCJ8_PHANO</name>
<evidence type="ECO:0000313" key="3">
    <source>
        <dbReference type="Proteomes" id="UP000001055"/>
    </source>
</evidence>
<proteinExistence type="predicted"/>
<dbReference type="KEGG" id="pno:SNOG_10516"/>
<dbReference type="InParanoid" id="Q0UCJ8"/>
<protein>
    <submittedName>
        <fullName evidence="2">Uncharacterized protein</fullName>
    </submittedName>
</protein>
<evidence type="ECO:0000313" key="2">
    <source>
        <dbReference type="EMBL" id="EAT81910.1"/>
    </source>
</evidence>
<dbReference type="RefSeq" id="XP_001800786.1">
    <property type="nucleotide sequence ID" value="XM_001800734.1"/>
</dbReference>
<keyword evidence="1" id="KW-1133">Transmembrane helix</keyword>
<gene>
    <name evidence="2" type="ORF">SNOG_10516</name>
</gene>
<sequence length="101" mass="10798">MDVAAAWWSALPHSEYWSSEYSALYQRLFISSRMGLTPVCYAPNDTRVLMRIECGPADSGSGSAPPFASLGKESLVLIVIIIFDVVAIALCIIATGGSARS</sequence>
<evidence type="ECO:0000256" key="1">
    <source>
        <dbReference type="SAM" id="Phobius"/>
    </source>
</evidence>
<dbReference type="EMBL" id="CH445341">
    <property type="protein sequence ID" value="EAT81910.1"/>
    <property type="molecule type" value="Genomic_DNA"/>
</dbReference>
<keyword evidence="1" id="KW-0812">Transmembrane</keyword>
<feature type="transmembrane region" description="Helical" evidence="1">
    <location>
        <begin position="75"/>
        <end position="95"/>
    </location>
</feature>
<dbReference type="Proteomes" id="UP000001055">
    <property type="component" value="Unassembled WGS sequence"/>
</dbReference>